<dbReference type="AlphaFoldDB" id="A0A6N2CKU6"/>
<comment type="caution">
    <text evidence="1">The sequence shown here is derived from an EMBL/GenBank/DDBJ whole genome shotgun (WGS) entry which is preliminary data.</text>
</comment>
<name>A0A6N2CKU6_SOLCI</name>
<protein>
    <submittedName>
        <fullName evidence="1">Uncharacterized protein</fullName>
    </submittedName>
</protein>
<proteinExistence type="predicted"/>
<dbReference type="EMBL" id="RXGB01000086">
    <property type="protein sequence ID" value="TMX05330.1"/>
    <property type="molecule type" value="Genomic_DNA"/>
</dbReference>
<organism evidence="1">
    <name type="scientific">Solanum chilense</name>
    <name type="common">Tomato</name>
    <name type="synonym">Lycopersicon chilense</name>
    <dbReference type="NCBI Taxonomy" id="4083"/>
    <lineage>
        <taxon>Eukaryota</taxon>
        <taxon>Viridiplantae</taxon>
        <taxon>Streptophyta</taxon>
        <taxon>Embryophyta</taxon>
        <taxon>Tracheophyta</taxon>
        <taxon>Spermatophyta</taxon>
        <taxon>Magnoliopsida</taxon>
        <taxon>eudicotyledons</taxon>
        <taxon>Gunneridae</taxon>
        <taxon>Pentapetalae</taxon>
        <taxon>asterids</taxon>
        <taxon>lamiids</taxon>
        <taxon>Solanales</taxon>
        <taxon>Solanaceae</taxon>
        <taxon>Solanoideae</taxon>
        <taxon>Solaneae</taxon>
        <taxon>Solanum</taxon>
        <taxon>Solanum subgen. Lycopersicon</taxon>
    </lineage>
</organism>
<evidence type="ECO:0000313" key="1">
    <source>
        <dbReference type="EMBL" id="TMX05330.1"/>
    </source>
</evidence>
<reference evidence="1" key="1">
    <citation type="submission" date="2019-05" db="EMBL/GenBank/DDBJ databases">
        <title>The de novo reference genome and transcriptome assemblies of the wild tomato species Solanum chilense.</title>
        <authorList>
            <person name="Stam R."/>
            <person name="Nosenko T."/>
            <person name="Hoerger A.C."/>
            <person name="Stephan W."/>
            <person name="Seidel M.A."/>
            <person name="Kuhn J.M.M."/>
            <person name="Haberer G."/>
            <person name="Tellier A."/>
        </authorList>
    </citation>
    <scope>NUCLEOTIDE SEQUENCE</scope>
    <source>
        <tissue evidence="1">Mature leaves</tissue>
    </source>
</reference>
<sequence length="87" mass="9840">MTEAEMRDILDQMAQAMTTQAQPATVQDQALTAQANRDVAPRLHQQVTTMASCLRDFTRMNPPTFYGSKAELASYQLKDVAQTWYLQ</sequence>
<accession>A0A6N2CKU6</accession>
<gene>
    <name evidence="1" type="ORF">EJD97_024530</name>
</gene>